<feature type="transmembrane region" description="Helical" evidence="2">
    <location>
        <begin position="308"/>
        <end position="325"/>
    </location>
</feature>
<dbReference type="EMBL" id="CAKOFQ010006840">
    <property type="protein sequence ID" value="CAH1975826.1"/>
    <property type="molecule type" value="Genomic_DNA"/>
</dbReference>
<dbReference type="GO" id="GO:0022857">
    <property type="term" value="F:transmembrane transporter activity"/>
    <property type="evidence" value="ECO:0007669"/>
    <property type="project" value="InterPro"/>
</dbReference>
<keyword evidence="2" id="KW-1133">Transmembrane helix</keyword>
<name>A0A9P0P9J5_ACAOB</name>
<protein>
    <recommendedName>
        <fullName evidence="5">Monocarboxylate transporter 10</fullName>
    </recommendedName>
</protein>
<feature type="transmembrane region" description="Helical" evidence="2">
    <location>
        <begin position="76"/>
        <end position="97"/>
    </location>
</feature>
<organism evidence="3 4">
    <name type="scientific">Acanthoscelides obtectus</name>
    <name type="common">Bean weevil</name>
    <name type="synonym">Bruchus obtectus</name>
    <dbReference type="NCBI Taxonomy" id="200917"/>
    <lineage>
        <taxon>Eukaryota</taxon>
        <taxon>Metazoa</taxon>
        <taxon>Ecdysozoa</taxon>
        <taxon>Arthropoda</taxon>
        <taxon>Hexapoda</taxon>
        <taxon>Insecta</taxon>
        <taxon>Pterygota</taxon>
        <taxon>Neoptera</taxon>
        <taxon>Endopterygota</taxon>
        <taxon>Coleoptera</taxon>
        <taxon>Polyphaga</taxon>
        <taxon>Cucujiformia</taxon>
        <taxon>Chrysomeloidea</taxon>
        <taxon>Chrysomelidae</taxon>
        <taxon>Bruchinae</taxon>
        <taxon>Bruchini</taxon>
        <taxon>Acanthoscelides</taxon>
    </lineage>
</organism>
<keyword evidence="4" id="KW-1185">Reference proteome</keyword>
<dbReference type="Gene3D" id="1.20.1250.20">
    <property type="entry name" value="MFS general substrate transporter like domains"/>
    <property type="match status" value="2"/>
</dbReference>
<dbReference type="InterPro" id="IPR011701">
    <property type="entry name" value="MFS"/>
</dbReference>
<dbReference type="SUPFAM" id="SSF103473">
    <property type="entry name" value="MFS general substrate transporter"/>
    <property type="match status" value="1"/>
</dbReference>
<feature type="transmembrane region" description="Helical" evidence="2">
    <location>
        <begin position="400"/>
        <end position="420"/>
    </location>
</feature>
<feature type="transmembrane region" description="Helical" evidence="2">
    <location>
        <begin position="32"/>
        <end position="56"/>
    </location>
</feature>
<gene>
    <name evidence="3" type="ORF">ACAOBT_LOCUS11817</name>
</gene>
<evidence type="ECO:0000313" key="3">
    <source>
        <dbReference type="EMBL" id="CAH1975826.1"/>
    </source>
</evidence>
<dbReference type="PANTHER" id="PTHR11360">
    <property type="entry name" value="MONOCARBOXYLATE TRANSPORTER"/>
    <property type="match status" value="1"/>
</dbReference>
<feature type="transmembrane region" description="Helical" evidence="2">
    <location>
        <begin position="128"/>
        <end position="149"/>
    </location>
</feature>
<feature type="transmembrane region" description="Helical" evidence="2">
    <location>
        <begin position="331"/>
        <end position="358"/>
    </location>
</feature>
<accession>A0A9P0P9J5</accession>
<dbReference type="FunFam" id="1.20.1250.20:FF:000413">
    <property type="entry name" value="Karmoisin, isoform B"/>
    <property type="match status" value="1"/>
</dbReference>
<dbReference type="PANTHER" id="PTHR11360:SF312">
    <property type="entry name" value="KARMOISIN, ISOFORM B"/>
    <property type="match status" value="1"/>
</dbReference>
<feature type="transmembrane region" description="Helical" evidence="2">
    <location>
        <begin position="195"/>
        <end position="214"/>
    </location>
</feature>
<dbReference type="Proteomes" id="UP001152888">
    <property type="component" value="Unassembled WGS sequence"/>
</dbReference>
<proteinExistence type="predicted"/>
<evidence type="ECO:0000256" key="2">
    <source>
        <dbReference type="SAM" id="Phobius"/>
    </source>
</evidence>
<feature type="transmembrane region" description="Helical" evidence="2">
    <location>
        <begin position="370"/>
        <end position="388"/>
    </location>
</feature>
<comment type="caution">
    <text evidence="3">The sequence shown here is derived from an EMBL/GenBank/DDBJ whole genome shotgun (WGS) entry which is preliminary data.</text>
</comment>
<dbReference type="Pfam" id="PF07690">
    <property type="entry name" value="MFS_1"/>
    <property type="match status" value="1"/>
</dbReference>
<sequence>MVEEGAVQPLTRNGVSRGPRRDDVPADGGSRAWAVMLGSFFCNGILFGVINSYGVLYKEFVDNLQKNNVTNASGKAALVGSFAMGTTFFVSPVSGVLTDWIGIRQTTFLGGAFASAGMLLSSFFSDDVAALCVTYGAMYGLGGALAYTPSLAVLGHYFGRYLGIVNGFVTAGSSAFTIAMPYFMDMLIRTTGIVWTLRILSAISGLIMLCAFLFKPVRLTTSPTKRPTLRDAFNVDVITNSRYVVWTLGIAISLFGYFVPYVYMLKFVEANFAEGSDTKLPILCIGVTSGLGRLVFGYIADLKGVNRIYLQQLSFFSIGILTILLPFSAGYYGWLVVITLGMGIFDGCFISLLGPIAFDLCGRQGATQAIGMLLGICSIPLTIGPYIAGVLLDARGGDYQLPLLLAGIPPLVGAAAMFTIKCVSIDKKVTVQNGNLTYTKASNNFNNVRQDDDKGRLIENSDKSIDCNNGQRSYNYSIL</sequence>
<keyword evidence="2" id="KW-0812">Transmembrane</keyword>
<feature type="region of interest" description="Disordered" evidence="1">
    <location>
        <begin position="1"/>
        <end position="25"/>
    </location>
</feature>
<evidence type="ECO:0008006" key="5">
    <source>
        <dbReference type="Google" id="ProtNLM"/>
    </source>
</evidence>
<dbReference type="InterPro" id="IPR036259">
    <property type="entry name" value="MFS_trans_sf"/>
</dbReference>
<evidence type="ECO:0000256" key="1">
    <source>
        <dbReference type="SAM" id="MobiDB-lite"/>
    </source>
</evidence>
<keyword evidence="2" id="KW-0472">Membrane</keyword>
<dbReference type="OrthoDB" id="6499973at2759"/>
<dbReference type="AlphaFoldDB" id="A0A9P0P9J5"/>
<reference evidence="3" key="1">
    <citation type="submission" date="2022-03" db="EMBL/GenBank/DDBJ databases">
        <authorList>
            <person name="Sayadi A."/>
        </authorList>
    </citation>
    <scope>NUCLEOTIDE SEQUENCE</scope>
</reference>
<dbReference type="InterPro" id="IPR050327">
    <property type="entry name" value="Proton-linked_MCT"/>
</dbReference>
<feature type="transmembrane region" description="Helical" evidence="2">
    <location>
        <begin position="161"/>
        <end position="183"/>
    </location>
</feature>
<evidence type="ECO:0000313" key="4">
    <source>
        <dbReference type="Proteomes" id="UP001152888"/>
    </source>
</evidence>
<feature type="transmembrane region" description="Helical" evidence="2">
    <location>
        <begin position="243"/>
        <end position="263"/>
    </location>
</feature>